<feature type="transmembrane region" description="Helical" evidence="2">
    <location>
        <begin position="594"/>
        <end position="616"/>
    </location>
</feature>
<keyword evidence="2" id="KW-0812">Transmembrane</keyword>
<keyword evidence="2" id="KW-1133">Transmembrane helix</keyword>
<name>A0AAN6FP13_9PEZI</name>
<dbReference type="PANTHER" id="PTHR35394:SF5">
    <property type="entry name" value="DUF3176 DOMAIN-CONTAINING PROTEIN"/>
    <property type="match status" value="1"/>
</dbReference>
<feature type="transmembrane region" description="Helical" evidence="2">
    <location>
        <begin position="122"/>
        <end position="144"/>
    </location>
</feature>
<dbReference type="Pfam" id="PF11374">
    <property type="entry name" value="DUF3176"/>
    <property type="match status" value="1"/>
</dbReference>
<dbReference type="PANTHER" id="PTHR35394">
    <property type="entry name" value="DUF3176 DOMAIN-CONTAINING PROTEIN"/>
    <property type="match status" value="1"/>
</dbReference>
<dbReference type="InterPro" id="IPR021514">
    <property type="entry name" value="DUF3176"/>
</dbReference>
<feature type="compositionally biased region" description="Basic and acidic residues" evidence="1">
    <location>
        <begin position="1"/>
        <end position="10"/>
    </location>
</feature>
<evidence type="ECO:0000256" key="2">
    <source>
        <dbReference type="SAM" id="Phobius"/>
    </source>
</evidence>
<proteinExistence type="predicted"/>
<dbReference type="EMBL" id="JASUXU010000019">
    <property type="protein sequence ID" value="KAK0321796.1"/>
    <property type="molecule type" value="Genomic_DNA"/>
</dbReference>
<reference evidence="3" key="1">
    <citation type="submission" date="2021-12" db="EMBL/GenBank/DDBJ databases">
        <title>Black yeast isolated from Biological Soil Crust.</title>
        <authorList>
            <person name="Kurbessoian T."/>
        </authorList>
    </citation>
    <scope>NUCLEOTIDE SEQUENCE</scope>
    <source>
        <strain evidence="3">CCFEE 5208</strain>
    </source>
</reference>
<protein>
    <submittedName>
        <fullName evidence="3">Uncharacterized protein</fullName>
    </submittedName>
</protein>
<feature type="compositionally biased region" description="Basic and acidic residues" evidence="1">
    <location>
        <begin position="70"/>
        <end position="88"/>
    </location>
</feature>
<organism evidence="3 4">
    <name type="scientific">Friedmanniomyces endolithicus</name>
    <dbReference type="NCBI Taxonomy" id="329885"/>
    <lineage>
        <taxon>Eukaryota</taxon>
        <taxon>Fungi</taxon>
        <taxon>Dikarya</taxon>
        <taxon>Ascomycota</taxon>
        <taxon>Pezizomycotina</taxon>
        <taxon>Dothideomycetes</taxon>
        <taxon>Dothideomycetidae</taxon>
        <taxon>Mycosphaerellales</taxon>
        <taxon>Teratosphaeriaceae</taxon>
        <taxon>Friedmanniomyces</taxon>
    </lineage>
</organism>
<feature type="transmembrane region" description="Helical" evidence="2">
    <location>
        <begin position="234"/>
        <end position="252"/>
    </location>
</feature>
<gene>
    <name evidence="3" type="ORF">LTR82_007282</name>
</gene>
<dbReference type="Proteomes" id="UP001168146">
    <property type="component" value="Unassembled WGS sequence"/>
</dbReference>
<comment type="caution">
    <text evidence="3">The sequence shown here is derived from an EMBL/GenBank/DDBJ whole genome shotgun (WGS) entry which is preliminary data.</text>
</comment>
<sequence length="677" mass="74214">MEAIRSRQSERPAYQEVPLDDETPGVWSGQQHHQPEATPSLEPGVSRPFSHGSNSHEREPLQSTATGLPERQHEYGHESERDPERETKGTGSSPSLGSISDSSNSIKRSEAWWDRKRTADRLWLYELLGALGSLACFAALVAVLRRSEGKEQSRWLYNKLTLNGLIALLSTFIRASMMFSVGACLSQMKWNHFSSQSSQGSSGRRLEDLNTFDEASRGPFGSLKMLFVWTRPHLGLIGALITIFTLAFDAFAQEVVILQFNNVPGVNGTTVGQVARSETYDHWTKVTQETSKTREQTFASATSNACTDWVTDLNTVAAEYNGIFNYQNITAPAAQCSTGNCTWPIVPSLAVCGSCTDVTPAMDYSCVGVPGSNQNCTYTLTVGSTWSLAESGYTFSTSPTGTSANGDPVLAYIVVSDYRTPYYNNTKYAYLDTWLMINASLTAVTANVCGLWFCVQAYETTISDGLLSQTIVGNWSETDMTLDQSSGPVNFTNIPPHIQQSTTYSVDAGVLVAFGQNPIFGNDNVTYGSDSLTFYAYTSTTVRSLLSIADYAAWIDLFALGMANNVRSTGTSSTPASVYAGTVLASLPFVHVRWAWLAFPAAMVAASLVFLAACIWQTQYLRIEPWKGDALALLLASVDDDVERDAANRWRVERRRVWLKPTGGTAVFTRPVEEKML</sequence>
<evidence type="ECO:0000313" key="4">
    <source>
        <dbReference type="Proteomes" id="UP001168146"/>
    </source>
</evidence>
<keyword evidence="2" id="KW-0472">Membrane</keyword>
<accession>A0AAN6FP13</accession>
<feature type="transmembrane region" description="Helical" evidence="2">
    <location>
        <begin position="164"/>
        <end position="185"/>
    </location>
</feature>
<evidence type="ECO:0000256" key="1">
    <source>
        <dbReference type="SAM" id="MobiDB-lite"/>
    </source>
</evidence>
<feature type="region of interest" description="Disordered" evidence="1">
    <location>
        <begin position="1"/>
        <end position="103"/>
    </location>
</feature>
<feature type="compositionally biased region" description="Low complexity" evidence="1">
    <location>
        <begin position="92"/>
        <end position="103"/>
    </location>
</feature>
<dbReference type="AlphaFoldDB" id="A0AAN6FP13"/>
<evidence type="ECO:0000313" key="3">
    <source>
        <dbReference type="EMBL" id="KAK0321796.1"/>
    </source>
</evidence>